<sequence>MNNVTPITAAESGPFLPAFRFVEFNPRRARRGAEAARVEVTYDEGDVDFLWMSPSDIRKNIAEFGNQEGLKQALEAYGRSA</sequence>
<evidence type="ECO:0000313" key="1">
    <source>
        <dbReference type="EMBL" id="SDJ89448.1"/>
    </source>
</evidence>
<accession>A0A1G8XFT3</accession>
<keyword evidence="2" id="KW-1185">Reference proteome</keyword>
<name>A0A1G8XFT3_9GAMM</name>
<evidence type="ECO:0000313" key="2">
    <source>
        <dbReference type="Proteomes" id="UP000198525"/>
    </source>
</evidence>
<dbReference type="Proteomes" id="UP000198525">
    <property type="component" value="Unassembled WGS sequence"/>
</dbReference>
<protein>
    <submittedName>
        <fullName evidence="1">Uncharacterized protein</fullName>
    </submittedName>
</protein>
<dbReference type="STRING" id="376427.SAMN04487954_10928"/>
<reference evidence="1 2" key="1">
    <citation type="submission" date="2016-10" db="EMBL/GenBank/DDBJ databases">
        <authorList>
            <person name="de Groot N.N."/>
        </authorList>
    </citation>
    <scope>NUCLEOTIDE SEQUENCE [LARGE SCALE GENOMIC DNA]</scope>
    <source>
        <strain evidence="1 2">CGMCC 1.6133</strain>
    </source>
</reference>
<proteinExistence type="predicted"/>
<gene>
    <name evidence="1" type="ORF">SAMN04487954_10928</name>
</gene>
<organism evidence="1 2">
    <name type="scientific">Billgrantia gudaonensis</name>
    <dbReference type="NCBI Taxonomy" id="376427"/>
    <lineage>
        <taxon>Bacteria</taxon>
        <taxon>Pseudomonadati</taxon>
        <taxon>Pseudomonadota</taxon>
        <taxon>Gammaproteobacteria</taxon>
        <taxon>Oceanospirillales</taxon>
        <taxon>Halomonadaceae</taxon>
        <taxon>Billgrantia</taxon>
    </lineage>
</organism>
<dbReference type="AlphaFoldDB" id="A0A1G8XFT3"/>
<dbReference type="RefSeq" id="WP_089686327.1">
    <property type="nucleotide sequence ID" value="NZ_FNES01000009.1"/>
</dbReference>
<dbReference type="EMBL" id="FNES01000009">
    <property type="protein sequence ID" value="SDJ89448.1"/>
    <property type="molecule type" value="Genomic_DNA"/>
</dbReference>
<dbReference type="OrthoDB" id="6169131at2"/>